<evidence type="ECO:0000313" key="1">
    <source>
        <dbReference type="EMBL" id="OAA55768.1"/>
    </source>
</evidence>
<protein>
    <submittedName>
        <fullName evidence="1">Uncharacterized protein</fullName>
    </submittedName>
</protein>
<accession>A0A167NP04</accession>
<organism evidence="1 2">
    <name type="scientific">Akanthomyces lecanii RCEF 1005</name>
    <dbReference type="NCBI Taxonomy" id="1081108"/>
    <lineage>
        <taxon>Eukaryota</taxon>
        <taxon>Fungi</taxon>
        <taxon>Dikarya</taxon>
        <taxon>Ascomycota</taxon>
        <taxon>Pezizomycotina</taxon>
        <taxon>Sordariomycetes</taxon>
        <taxon>Hypocreomycetidae</taxon>
        <taxon>Hypocreales</taxon>
        <taxon>Cordycipitaceae</taxon>
        <taxon>Akanthomyces</taxon>
        <taxon>Cordyceps confragosa</taxon>
    </lineage>
</organism>
<proteinExistence type="predicted"/>
<name>A0A167NP04_CORDF</name>
<gene>
    <name evidence="1" type="ORF">LEL_10982</name>
</gene>
<dbReference type="OrthoDB" id="4953873at2759"/>
<evidence type="ECO:0000313" key="2">
    <source>
        <dbReference type="Proteomes" id="UP000076881"/>
    </source>
</evidence>
<sequence length="307" mass="34368">MGQMADALQLHDESGVPLRRLATLWRNERWRGMITRWCGTAVRRATFRISTWDWMISCRIDDRPPLVLVLYLLPRPPDAGQAPGASYELRRGGGLGEAITIPVRRPASNTSLRAILSHDEGKILRQVMEHVVDWLGEDWGRIKTSIRAVEGSVAETASIALQQEILEFACDHLETFKSALTRKQLAQRLHEGNAAEYQRRFAAPEWVAVLRIVRSYVGSSFREEWVSDWGHSARESSQRKEEQAAAVIDALLGGFENRAGYTLGGALRRTLGSHAFREELGQWLTERYGQDLLAAAMTATTASSGSQ</sequence>
<keyword evidence="2" id="KW-1185">Reference proteome</keyword>
<reference evidence="1 2" key="1">
    <citation type="journal article" date="2016" name="Genome Biol. Evol.">
        <title>Divergent and convergent evolution of fungal pathogenicity.</title>
        <authorList>
            <person name="Shang Y."/>
            <person name="Xiao G."/>
            <person name="Zheng P."/>
            <person name="Cen K."/>
            <person name="Zhan S."/>
            <person name="Wang C."/>
        </authorList>
    </citation>
    <scope>NUCLEOTIDE SEQUENCE [LARGE SCALE GENOMIC DNA]</scope>
    <source>
        <strain evidence="1 2">RCEF 1005</strain>
    </source>
</reference>
<dbReference type="AlphaFoldDB" id="A0A167NP04"/>
<dbReference type="EMBL" id="AZHF01000038">
    <property type="protein sequence ID" value="OAA55768.1"/>
    <property type="molecule type" value="Genomic_DNA"/>
</dbReference>
<dbReference type="Proteomes" id="UP000076881">
    <property type="component" value="Unassembled WGS sequence"/>
</dbReference>
<comment type="caution">
    <text evidence="1">The sequence shown here is derived from an EMBL/GenBank/DDBJ whole genome shotgun (WGS) entry which is preliminary data.</text>
</comment>